<reference evidence="3 4" key="1">
    <citation type="journal article" date="2016" name="Fungal Biol.">
        <title>The genome of Xylona heveae provides a window into fungal endophytism.</title>
        <authorList>
            <person name="Gazis R."/>
            <person name="Kuo A."/>
            <person name="Riley R."/>
            <person name="LaButti K."/>
            <person name="Lipzen A."/>
            <person name="Lin J."/>
            <person name="Amirebrahimi M."/>
            <person name="Hesse C.N."/>
            <person name="Spatafora J.W."/>
            <person name="Henrissat B."/>
            <person name="Hainaut M."/>
            <person name="Grigoriev I.V."/>
            <person name="Hibbett D.S."/>
        </authorList>
    </citation>
    <scope>NUCLEOTIDE SEQUENCE [LARGE SCALE GENOMIC DNA]</scope>
    <source>
        <strain evidence="3 4">TC161</strain>
    </source>
</reference>
<dbReference type="InParanoid" id="A0A161THL1"/>
<dbReference type="PANTHER" id="PTHR13134:SF3">
    <property type="entry name" value="TRAFFICKING PROTEIN PARTICLE COMPLEX SUBUNIT 13"/>
    <property type="match status" value="1"/>
</dbReference>
<organism evidence="3 4">
    <name type="scientific">Xylona heveae (strain CBS 132557 / TC161)</name>
    <dbReference type="NCBI Taxonomy" id="1328760"/>
    <lineage>
        <taxon>Eukaryota</taxon>
        <taxon>Fungi</taxon>
        <taxon>Dikarya</taxon>
        <taxon>Ascomycota</taxon>
        <taxon>Pezizomycotina</taxon>
        <taxon>Xylonomycetes</taxon>
        <taxon>Xylonales</taxon>
        <taxon>Xylonaceae</taxon>
        <taxon>Xylona</taxon>
    </lineage>
</organism>
<dbReference type="OrthoDB" id="10250284at2759"/>
<protein>
    <recommendedName>
        <fullName evidence="5">DUF974 domain-containing protein</fullName>
    </recommendedName>
</protein>
<dbReference type="Pfam" id="PF23647">
    <property type="entry name" value="TRAPPC13_M"/>
    <property type="match status" value="1"/>
</dbReference>
<dbReference type="RefSeq" id="XP_018191292.1">
    <property type="nucleotide sequence ID" value="XM_018331975.1"/>
</dbReference>
<evidence type="ECO:0008006" key="5">
    <source>
        <dbReference type="Google" id="ProtNLM"/>
    </source>
</evidence>
<evidence type="ECO:0000313" key="3">
    <source>
        <dbReference type="EMBL" id="KZF25737.1"/>
    </source>
</evidence>
<dbReference type="OMA" id="YLCVHNG"/>
<dbReference type="EMBL" id="KV407455">
    <property type="protein sequence ID" value="KZF25737.1"/>
    <property type="molecule type" value="Genomic_DNA"/>
</dbReference>
<dbReference type="InterPro" id="IPR010378">
    <property type="entry name" value="TRAPPC13"/>
</dbReference>
<dbReference type="Pfam" id="PF06159">
    <property type="entry name" value="TRAPPC13_N"/>
    <property type="match status" value="1"/>
</dbReference>
<dbReference type="GeneID" id="28897112"/>
<dbReference type="InterPro" id="IPR055429">
    <property type="entry name" value="TRAPPC13_M"/>
</dbReference>
<dbReference type="Proteomes" id="UP000076632">
    <property type="component" value="Unassembled WGS sequence"/>
</dbReference>
<keyword evidence="4" id="KW-1185">Reference proteome</keyword>
<evidence type="ECO:0000259" key="2">
    <source>
        <dbReference type="Pfam" id="PF23647"/>
    </source>
</evidence>
<dbReference type="PANTHER" id="PTHR13134">
    <property type="entry name" value="TRAFFICKING PROTEIN PARTICLE COMPLEX SUBUNIT 13"/>
    <property type="match status" value="1"/>
</dbReference>
<evidence type="ECO:0000259" key="1">
    <source>
        <dbReference type="Pfam" id="PF06159"/>
    </source>
</evidence>
<proteinExistence type="predicted"/>
<gene>
    <name evidence="3" type="ORF">L228DRAFT_244631</name>
</gene>
<dbReference type="STRING" id="1328760.A0A161THL1"/>
<evidence type="ECO:0000313" key="4">
    <source>
        <dbReference type="Proteomes" id="UP000076632"/>
    </source>
</evidence>
<dbReference type="AlphaFoldDB" id="A0A161THL1"/>
<feature type="domain" description="Trafficking protein particle complex subunit 13 N-terminal" evidence="1">
    <location>
        <begin position="17"/>
        <end position="197"/>
    </location>
</feature>
<name>A0A161THL1_XYLHT</name>
<dbReference type="InterPro" id="IPR055427">
    <property type="entry name" value="TRAPPC13_N"/>
</dbReference>
<dbReference type="GO" id="GO:1990072">
    <property type="term" value="C:TRAPPIII protein complex"/>
    <property type="evidence" value="ECO:0007669"/>
    <property type="project" value="TreeGrafter"/>
</dbReference>
<sequence>MAHQRRQSVLDGHKQAHSLSLKVLRLSKPSLSQQYPLPPVTSTDVPQISPEAALSCPSEEVDGQFILSPLLTLPPAFGSAYVGETFSCTLCINNESLESASGPLISGVRIAAEMQTPSQTVPLDLVAGEEASKGPSLEPGNSLQRIVRFDLKEEGTHVLAVTVTYTETRLSAKSEGLGEHPAAGGRVRTFRKLYQFLAQQQIAVRTKSAELPFVAADSGNAKTFQPTRLPRFILEAQLENTGENPVTLEDVALNPKPPFISTSLNWDLPDPGQQQISGVNDLPILNPRDVMQVAFLLERGPESTIDQGTWSKEELENPQSQLSIRWRSSMGDGGFLTTGWLLSRKR</sequence>
<feature type="domain" description="Trafficking protein particle complex subunit 13 middle" evidence="2">
    <location>
        <begin position="231"/>
        <end position="341"/>
    </location>
</feature>
<accession>A0A161THL1</accession>